<gene>
    <name evidence="1" type="ORF">QEG54_001692</name>
</gene>
<comment type="caution">
    <text evidence="1">The sequence shown here is derived from an EMBL/GenBank/DDBJ whole genome shotgun (WGS) entry which is preliminary data.</text>
</comment>
<organism evidence="1">
    <name type="scientific">Pluralibacter gergoviae</name>
    <name type="common">Enterobacter gergoviae</name>
    <dbReference type="NCBI Taxonomy" id="61647"/>
    <lineage>
        <taxon>Bacteria</taxon>
        <taxon>Pseudomonadati</taxon>
        <taxon>Pseudomonadota</taxon>
        <taxon>Gammaproteobacteria</taxon>
        <taxon>Enterobacterales</taxon>
        <taxon>Enterobacteriaceae</taxon>
        <taxon>Pluralibacter</taxon>
    </lineage>
</organism>
<dbReference type="InterPro" id="IPR043519">
    <property type="entry name" value="NT_sf"/>
</dbReference>
<dbReference type="Gene3D" id="3.30.460.10">
    <property type="entry name" value="Beta Polymerase, domain 2"/>
    <property type="match status" value="1"/>
</dbReference>
<evidence type="ECO:0008006" key="2">
    <source>
        <dbReference type="Google" id="ProtNLM"/>
    </source>
</evidence>
<dbReference type="AlphaFoldDB" id="A0AAI9GKW5"/>
<name>A0AAI9GKW5_PLUGE</name>
<dbReference type="EMBL" id="ABLOKC030000007">
    <property type="protein sequence ID" value="EML1470986.1"/>
    <property type="molecule type" value="Genomic_DNA"/>
</dbReference>
<evidence type="ECO:0000313" key="1">
    <source>
        <dbReference type="EMBL" id="EML1470986.1"/>
    </source>
</evidence>
<proteinExistence type="predicted"/>
<reference evidence="1" key="1">
    <citation type="submission" date="2024-02" db="EMBL/GenBank/DDBJ databases">
        <authorList>
            <consortium name="Clinical and Environmental Microbiology Branch: Whole genome sequencing antimicrobial resistance pathogens in the healthcare setting"/>
        </authorList>
    </citation>
    <scope>NUCLEOTIDE SEQUENCE</scope>
    <source>
        <strain evidence="1">2021DK-00143</strain>
    </source>
</reference>
<accession>A0AAI9GKW5</accession>
<sequence length="264" mass="30125">MMNSQLFTNTNVVRDRQLLERRIKYFIESERGGRAQATALIKGLSAQSHLYIFGGLIRDIGLYTAHRFRSDIDLVFAGSRNELEKALAQYGFRLISENKFGGFRIGDAGIEIDVWSLEETWAFRHGLIAQKSVEGLLQTTLMSWDSVLYDIRNHKIIAEDSWLEDLHARRLDLVLEQTPNIHSALVKILRTVYGKRVLQIGSRLSTFLASALEDISDSSLIDYETQRFNTHYLNRARLSCLRQALDDFSGETEIQVTCALTHGQ</sequence>
<protein>
    <recommendedName>
        <fullName evidence="2">Poly A polymerase head domain-containing protein</fullName>
    </recommendedName>
</protein>